<sequence length="232" mass="25326">MNVPILPYNYTDSTVWSGSAVFERIQHFKDCGVPGTVDDVFNQYAIADGSCRAVGYAGCGCSFLKHPDRVRAVIEAIKGLPSSDGPSNLVLTAQNGNLLNVCNSESTESTTLEDYYDPSVVSSSIQNWWRALCSKDFTPFDPAYQPQQQAVTLGFLCNTSCNANDEMSTGDFLNQLNMDIHFTAFAVDQMCTTQNINFEPETTFTGIAAQTEKLMGHCGCAIDGDDDAILYK</sequence>
<organism evidence="1 2">
    <name type="scientific">Fragilariopsis cylindrus CCMP1102</name>
    <dbReference type="NCBI Taxonomy" id="635003"/>
    <lineage>
        <taxon>Eukaryota</taxon>
        <taxon>Sar</taxon>
        <taxon>Stramenopiles</taxon>
        <taxon>Ochrophyta</taxon>
        <taxon>Bacillariophyta</taxon>
        <taxon>Bacillariophyceae</taxon>
        <taxon>Bacillariophycidae</taxon>
        <taxon>Bacillariales</taxon>
        <taxon>Bacillariaceae</taxon>
        <taxon>Fragilariopsis</taxon>
    </lineage>
</organism>
<dbReference type="AlphaFoldDB" id="A0A1E7F2D9"/>
<gene>
    <name evidence="1" type="ORF">FRACYDRAFT_263222</name>
</gene>
<accession>A0A1E7F2D9</accession>
<evidence type="ECO:0000313" key="1">
    <source>
        <dbReference type="EMBL" id="OEU12352.1"/>
    </source>
</evidence>
<dbReference type="EMBL" id="KV784365">
    <property type="protein sequence ID" value="OEU12352.1"/>
    <property type="molecule type" value="Genomic_DNA"/>
</dbReference>
<protein>
    <submittedName>
        <fullName evidence="1">Uncharacterized protein</fullName>
    </submittedName>
</protein>
<dbReference type="KEGG" id="fcy:FRACYDRAFT_263222"/>
<keyword evidence="2" id="KW-1185">Reference proteome</keyword>
<proteinExistence type="predicted"/>
<reference evidence="1 2" key="1">
    <citation type="submission" date="2016-09" db="EMBL/GenBank/DDBJ databases">
        <title>Extensive genetic diversity and differential bi-allelic expression allows diatom success in the polar Southern Ocean.</title>
        <authorList>
            <consortium name="DOE Joint Genome Institute"/>
            <person name="Mock T."/>
            <person name="Otillar R.P."/>
            <person name="Strauss J."/>
            <person name="Dupont C."/>
            <person name="Frickenhaus S."/>
            <person name="Maumus F."/>
            <person name="Mcmullan M."/>
            <person name="Sanges R."/>
            <person name="Schmutz J."/>
            <person name="Toseland A."/>
            <person name="Valas R."/>
            <person name="Veluchamy A."/>
            <person name="Ward B.J."/>
            <person name="Allen A."/>
            <person name="Barry K."/>
            <person name="Falciatore A."/>
            <person name="Ferrante M."/>
            <person name="Fortunato A.E."/>
            <person name="Gloeckner G."/>
            <person name="Gruber A."/>
            <person name="Hipkin R."/>
            <person name="Janech M."/>
            <person name="Kroth P."/>
            <person name="Leese F."/>
            <person name="Lindquist E."/>
            <person name="Lyon B.R."/>
            <person name="Martin J."/>
            <person name="Mayer C."/>
            <person name="Parker M."/>
            <person name="Quesneville H."/>
            <person name="Raymond J."/>
            <person name="Uhlig C."/>
            <person name="Valentin K.U."/>
            <person name="Worden A.Z."/>
            <person name="Armbrust E.V."/>
            <person name="Bowler C."/>
            <person name="Green B."/>
            <person name="Moulton V."/>
            <person name="Van Oosterhout C."/>
            <person name="Grigoriev I."/>
        </authorList>
    </citation>
    <scope>NUCLEOTIDE SEQUENCE [LARGE SCALE GENOMIC DNA]</scope>
    <source>
        <strain evidence="1 2">CCMP1102</strain>
    </source>
</reference>
<name>A0A1E7F2D9_9STRA</name>
<dbReference type="Proteomes" id="UP000095751">
    <property type="component" value="Unassembled WGS sequence"/>
</dbReference>
<evidence type="ECO:0000313" key="2">
    <source>
        <dbReference type="Proteomes" id="UP000095751"/>
    </source>
</evidence>
<dbReference type="OrthoDB" id="416818at2759"/>
<dbReference type="InParanoid" id="A0A1E7F2D9"/>